<sequence>MCFRRLRLAQLFWAPAQWLQYLNDYFIDGITALGATPASTFLRGLSESCIDYVFLSSDFSSSVQYEHCSTSYVQPAWSDHSLLSCQLRLYPSPDASSTSAVVSRHSRGLLVCCTEMGTAETDDSSYCQVLRATPIIHLVAGRRSSSHKKHSGLSRKLLGWVSCSCSSKELDWTEIESDTLG</sequence>
<keyword evidence="2" id="KW-1185">Reference proteome</keyword>
<accession>A0A0B7NCX0</accession>
<dbReference type="Proteomes" id="UP000054107">
    <property type="component" value="Unassembled WGS sequence"/>
</dbReference>
<evidence type="ECO:0008006" key="3">
    <source>
        <dbReference type="Google" id="ProtNLM"/>
    </source>
</evidence>
<protein>
    <recommendedName>
        <fullName evidence="3">Endonuclease/exonuclease/phosphatase domain-containing protein</fullName>
    </recommendedName>
</protein>
<dbReference type="EMBL" id="LN729408">
    <property type="protein sequence ID" value="CEP13217.1"/>
    <property type="molecule type" value="Genomic_DNA"/>
</dbReference>
<dbReference type="STRING" id="35722.A0A0B7NCX0"/>
<dbReference type="OrthoDB" id="2208330at2759"/>
<evidence type="ECO:0000313" key="1">
    <source>
        <dbReference type="EMBL" id="CEP13217.1"/>
    </source>
</evidence>
<gene>
    <name evidence="1" type="primary">PARPA_07266.1 scaffold 26887</name>
</gene>
<reference evidence="1 2" key="1">
    <citation type="submission" date="2014-09" db="EMBL/GenBank/DDBJ databases">
        <authorList>
            <person name="Ellenberger Sabrina"/>
        </authorList>
    </citation>
    <scope>NUCLEOTIDE SEQUENCE [LARGE SCALE GENOMIC DNA]</scope>
    <source>
        <strain evidence="1 2">CBS 412.66</strain>
    </source>
</reference>
<organism evidence="1 2">
    <name type="scientific">Parasitella parasitica</name>
    <dbReference type="NCBI Taxonomy" id="35722"/>
    <lineage>
        <taxon>Eukaryota</taxon>
        <taxon>Fungi</taxon>
        <taxon>Fungi incertae sedis</taxon>
        <taxon>Mucoromycota</taxon>
        <taxon>Mucoromycotina</taxon>
        <taxon>Mucoromycetes</taxon>
        <taxon>Mucorales</taxon>
        <taxon>Mucorineae</taxon>
        <taxon>Mucoraceae</taxon>
        <taxon>Parasitella</taxon>
    </lineage>
</organism>
<evidence type="ECO:0000313" key="2">
    <source>
        <dbReference type="Proteomes" id="UP000054107"/>
    </source>
</evidence>
<proteinExistence type="predicted"/>
<dbReference type="AlphaFoldDB" id="A0A0B7NCX0"/>
<name>A0A0B7NCX0_9FUNG</name>